<comment type="caution">
    <text evidence="2">The sequence shown here is derived from an EMBL/GenBank/DDBJ whole genome shotgun (WGS) entry which is preliminary data.</text>
</comment>
<evidence type="ECO:0000259" key="1">
    <source>
        <dbReference type="Pfam" id="PF13556"/>
    </source>
</evidence>
<sequence>MDSLAERVGLSVLIEDASFRALSWSAQTDVDDVRLHSILRRGVTPAALDAVERLGLARADGPVRVPAVPQAGMEQRWCVPLRAGEDLVGYLWVLDPHGHAGTDAVLALAAAAERAVGVIFASTPPEDDDRRLRDLLRRLERGRDEEAGRSLTVLARLPDDVLVVVDEYPRRGGWPLTCGLTAYPVEPGHWSATSGAPLPLTELHEAVRRARLTLQALRAGALLARPSWDHLRAWRLVVEAPSDLTPPEIHPGVDGLRGQRTSDLLITARTFLDLGGDVQAAASVLHLHRTTLYYRLDRIKAVTGVDLRGGPDRHDLDFALRLTAFREAADPPSS</sequence>
<dbReference type="Gene3D" id="1.10.10.2840">
    <property type="entry name" value="PucR C-terminal helix-turn-helix domain"/>
    <property type="match status" value="1"/>
</dbReference>
<dbReference type="InterPro" id="IPR042070">
    <property type="entry name" value="PucR_C-HTH_sf"/>
</dbReference>
<evidence type="ECO:0000313" key="3">
    <source>
        <dbReference type="Proteomes" id="UP000253742"/>
    </source>
</evidence>
<accession>A0A369UWU5</accession>
<reference evidence="2 3" key="1">
    <citation type="submission" date="2018-07" db="EMBL/GenBank/DDBJ databases">
        <title>Genome guided investigation of antibiotics producing actinomycetales strain isolated from a Macau mangrove ecosystem.</title>
        <authorList>
            <person name="Hu D."/>
        </authorList>
    </citation>
    <scope>NUCLEOTIDE SEQUENCE [LARGE SCALE GENOMIC DNA]</scope>
    <source>
        <strain evidence="2 3">2297</strain>
    </source>
</reference>
<dbReference type="PANTHER" id="PTHR33744">
    <property type="entry name" value="CARBOHYDRATE DIACID REGULATOR"/>
    <property type="match status" value="1"/>
</dbReference>
<protein>
    <submittedName>
        <fullName evidence="2">PucR family transcriptional regulator</fullName>
    </submittedName>
</protein>
<dbReference type="EMBL" id="QQBH01000028">
    <property type="protein sequence ID" value="RDD85262.1"/>
    <property type="molecule type" value="Genomic_DNA"/>
</dbReference>
<dbReference type="InterPro" id="IPR051448">
    <property type="entry name" value="CdaR-like_regulators"/>
</dbReference>
<dbReference type="Proteomes" id="UP000253742">
    <property type="component" value="Unassembled WGS sequence"/>
</dbReference>
<feature type="domain" description="PucR C-terminal helix-turn-helix" evidence="1">
    <location>
        <begin position="264"/>
        <end position="322"/>
    </location>
</feature>
<proteinExistence type="predicted"/>
<dbReference type="InterPro" id="IPR025736">
    <property type="entry name" value="PucR_C-HTH_dom"/>
</dbReference>
<evidence type="ECO:0000313" key="2">
    <source>
        <dbReference type="EMBL" id="RDD85262.1"/>
    </source>
</evidence>
<dbReference type="Pfam" id="PF13556">
    <property type="entry name" value="HTH_30"/>
    <property type="match status" value="1"/>
</dbReference>
<dbReference type="PANTHER" id="PTHR33744:SF1">
    <property type="entry name" value="DNA-BINDING TRANSCRIPTIONAL ACTIVATOR ADER"/>
    <property type="match status" value="1"/>
</dbReference>
<dbReference type="AlphaFoldDB" id="A0A369UWU5"/>
<gene>
    <name evidence="2" type="ORF">DVZ84_30560</name>
</gene>
<organism evidence="2 3">
    <name type="scientific">Streptomyces parvulus</name>
    <dbReference type="NCBI Taxonomy" id="146923"/>
    <lineage>
        <taxon>Bacteria</taxon>
        <taxon>Bacillati</taxon>
        <taxon>Actinomycetota</taxon>
        <taxon>Actinomycetes</taxon>
        <taxon>Kitasatosporales</taxon>
        <taxon>Streptomycetaceae</taxon>
        <taxon>Streptomyces</taxon>
    </lineage>
</organism>
<name>A0A369UWU5_9ACTN</name>